<feature type="transmembrane region" description="Helical" evidence="1">
    <location>
        <begin position="293"/>
        <end position="316"/>
    </location>
</feature>
<protein>
    <recommendedName>
        <fullName evidence="4">Membrane protein DUF2157</fullName>
    </recommendedName>
</protein>
<feature type="transmembrane region" description="Helical" evidence="1">
    <location>
        <begin position="179"/>
        <end position="198"/>
    </location>
</feature>
<evidence type="ECO:0008006" key="4">
    <source>
        <dbReference type="Google" id="ProtNLM"/>
    </source>
</evidence>
<dbReference type="EMBL" id="BAABAL010000018">
    <property type="protein sequence ID" value="GAA4021722.1"/>
    <property type="molecule type" value="Genomic_DNA"/>
</dbReference>
<keyword evidence="1" id="KW-1133">Transmembrane helix</keyword>
<sequence length="328" mass="35697">MTVVPTMLERRYRRMLVVLPKWYRAEREEEMVAAFLDDAEGNTGNWPGWGEFGSLLALSARTRWPGTTGSPRALVKGQVVRLVALLGLLFVSTVSVMFGLLRLFPELSGHYEPGMAEGTAAWQWYDVAWVGFWSLSLVTFLALLSGARLVARMAAGLSLAAVVSLTVDTVISGEDLSGYTLVFCASSALYTVCVFAGFHSDAPQVRVRWWLVALAGLVVTYIGMTWLPYGLFHAAIAVAAVVYVIGYYLKAWRMSAAWSLASAVIFGLEAAEELAAAPAYIFDRVVPMLGTPLALVEAAALVVLALWLWAQAVKALPARERSPLRMAA</sequence>
<evidence type="ECO:0000256" key="1">
    <source>
        <dbReference type="SAM" id="Phobius"/>
    </source>
</evidence>
<evidence type="ECO:0000313" key="3">
    <source>
        <dbReference type="Proteomes" id="UP001501747"/>
    </source>
</evidence>
<keyword evidence="3" id="KW-1185">Reference proteome</keyword>
<dbReference type="Proteomes" id="UP001501747">
    <property type="component" value="Unassembled WGS sequence"/>
</dbReference>
<feature type="transmembrane region" description="Helical" evidence="1">
    <location>
        <begin position="82"/>
        <end position="104"/>
    </location>
</feature>
<feature type="transmembrane region" description="Helical" evidence="1">
    <location>
        <begin position="124"/>
        <end position="144"/>
    </location>
</feature>
<keyword evidence="1" id="KW-0812">Transmembrane</keyword>
<feature type="transmembrane region" description="Helical" evidence="1">
    <location>
        <begin position="256"/>
        <end position="281"/>
    </location>
</feature>
<feature type="transmembrane region" description="Helical" evidence="1">
    <location>
        <begin position="207"/>
        <end position="224"/>
    </location>
</feature>
<organism evidence="2 3">
    <name type="scientific">Allokutzneria multivorans</name>
    <dbReference type="NCBI Taxonomy" id="1142134"/>
    <lineage>
        <taxon>Bacteria</taxon>
        <taxon>Bacillati</taxon>
        <taxon>Actinomycetota</taxon>
        <taxon>Actinomycetes</taxon>
        <taxon>Pseudonocardiales</taxon>
        <taxon>Pseudonocardiaceae</taxon>
        <taxon>Allokutzneria</taxon>
    </lineage>
</organism>
<feature type="transmembrane region" description="Helical" evidence="1">
    <location>
        <begin position="230"/>
        <end position="249"/>
    </location>
</feature>
<feature type="transmembrane region" description="Helical" evidence="1">
    <location>
        <begin position="149"/>
        <end position="167"/>
    </location>
</feature>
<name>A0ABP7T6E0_9PSEU</name>
<reference evidence="3" key="1">
    <citation type="journal article" date="2019" name="Int. J. Syst. Evol. Microbiol.">
        <title>The Global Catalogue of Microorganisms (GCM) 10K type strain sequencing project: providing services to taxonomists for standard genome sequencing and annotation.</title>
        <authorList>
            <consortium name="The Broad Institute Genomics Platform"/>
            <consortium name="The Broad Institute Genome Sequencing Center for Infectious Disease"/>
            <person name="Wu L."/>
            <person name="Ma J."/>
        </authorList>
    </citation>
    <scope>NUCLEOTIDE SEQUENCE [LARGE SCALE GENOMIC DNA]</scope>
    <source>
        <strain evidence="3">JCM 17342</strain>
    </source>
</reference>
<dbReference type="RefSeq" id="WP_344879899.1">
    <property type="nucleotide sequence ID" value="NZ_BAABAL010000018.1"/>
</dbReference>
<keyword evidence="1" id="KW-0472">Membrane</keyword>
<comment type="caution">
    <text evidence="2">The sequence shown here is derived from an EMBL/GenBank/DDBJ whole genome shotgun (WGS) entry which is preliminary data.</text>
</comment>
<proteinExistence type="predicted"/>
<gene>
    <name evidence="2" type="ORF">GCM10022247_52410</name>
</gene>
<accession>A0ABP7T6E0</accession>
<evidence type="ECO:0000313" key="2">
    <source>
        <dbReference type="EMBL" id="GAA4021722.1"/>
    </source>
</evidence>